<feature type="active site" description="Charge relay system" evidence="8">
    <location>
        <position position="272"/>
    </location>
</feature>
<accession>A0ABN2H5V9</accession>
<evidence type="ECO:0000256" key="10">
    <source>
        <dbReference type="SAM" id="SignalP"/>
    </source>
</evidence>
<reference evidence="13 14" key="1">
    <citation type="journal article" date="2019" name="Int. J. Syst. Evol. Microbiol.">
        <title>The Global Catalogue of Microorganisms (GCM) 10K type strain sequencing project: providing services to taxonomists for standard genome sequencing and annotation.</title>
        <authorList>
            <consortium name="The Broad Institute Genomics Platform"/>
            <consortium name="The Broad Institute Genome Sequencing Center for Infectious Disease"/>
            <person name="Wu L."/>
            <person name="Ma J."/>
        </authorList>
    </citation>
    <scope>NUCLEOTIDE SEQUENCE [LARGE SCALE GENOMIC DNA]</scope>
    <source>
        <strain evidence="13 14">JCM 14718</strain>
    </source>
</reference>
<dbReference type="PANTHER" id="PTHR43806:SF65">
    <property type="entry name" value="SERINE PROTEASE APRX"/>
    <property type="match status" value="1"/>
</dbReference>
<dbReference type="PROSITE" id="PS00138">
    <property type="entry name" value="SUBTILASE_SER"/>
    <property type="match status" value="1"/>
</dbReference>
<evidence type="ECO:0000313" key="13">
    <source>
        <dbReference type="EMBL" id="GAA1682260.1"/>
    </source>
</evidence>
<dbReference type="InterPro" id="IPR022398">
    <property type="entry name" value="Peptidase_S8_His-AS"/>
</dbReference>
<dbReference type="PRINTS" id="PR00723">
    <property type="entry name" value="SUBTILISIN"/>
</dbReference>
<dbReference type="SUPFAM" id="SSF52025">
    <property type="entry name" value="PA domain"/>
    <property type="match status" value="1"/>
</dbReference>
<comment type="caution">
    <text evidence="13">The sequence shown here is derived from an EMBL/GenBank/DDBJ whole genome shotgun (WGS) entry which is preliminary data.</text>
</comment>
<dbReference type="InterPro" id="IPR023827">
    <property type="entry name" value="Peptidase_S8_Asp-AS"/>
</dbReference>
<dbReference type="InterPro" id="IPR013783">
    <property type="entry name" value="Ig-like_fold"/>
</dbReference>
<evidence type="ECO:0000256" key="1">
    <source>
        <dbReference type="ARBA" id="ARBA00011073"/>
    </source>
</evidence>
<keyword evidence="7 8" id="KW-0720">Serine protease</keyword>
<dbReference type="PANTHER" id="PTHR43806">
    <property type="entry name" value="PEPTIDASE S8"/>
    <property type="match status" value="1"/>
</dbReference>
<keyword evidence="5 10" id="KW-0732">Signal</keyword>
<keyword evidence="2" id="KW-0134">Cell wall</keyword>
<keyword evidence="14" id="KW-1185">Reference proteome</keyword>
<dbReference type="InterPro" id="IPR015500">
    <property type="entry name" value="Peptidase_S8_subtilisin-rel"/>
</dbReference>
<evidence type="ECO:0000256" key="8">
    <source>
        <dbReference type="PROSITE-ProRule" id="PRU01240"/>
    </source>
</evidence>
<keyword evidence="3" id="KW-0964">Secreted</keyword>
<evidence type="ECO:0000259" key="11">
    <source>
        <dbReference type="Pfam" id="PF00082"/>
    </source>
</evidence>
<feature type="domain" description="Peptidase S8/S53" evidence="11">
    <location>
        <begin position="230"/>
        <end position="494"/>
    </location>
</feature>
<dbReference type="PROSITE" id="PS00136">
    <property type="entry name" value="SUBTILASE_ASP"/>
    <property type="match status" value="1"/>
</dbReference>
<keyword evidence="4 8" id="KW-0645">Protease</keyword>
<feature type="active site" description="Charge relay system" evidence="8">
    <location>
        <position position="448"/>
    </location>
</feature>
<dbReference type="Pfam" id="PF02225">
    <property type="entry name" value="PA"/>
    <property type="match status" value="1"/>
</dbReference>
<evidence type="ECO:0000256" key="4">
    <source>
        <dbReference type="ARBA" id="ARBA00022670"/>
    </source>
</evidence>
<feature type="signal peptide" evidence="10">
    <location>
        <begin position="1"/>
        <end position="28"/>
    </location>
</feature>
<evidence type="ECO:0000313" key="14">
    <source>
        <dbReference type="Proteomes" id="UP001500618"/>
    </source>
</evidence>
<sequence>MQMPRTSRFRRWAAAVVAVLVAQTVVQTVVPTPTTAAPAPKAPLAVAKPAASVTSVTLITGDVVGYRGQPGGKDSVMVLKGRPGVRYQYLNSPNGWYVLPSDALPLVSARTVDRELFNVSYLAKNGYADRGQSTVPVLIAYPDAAARTRAAAVPGATTDRALPSIGANAVRVAKTQAGTFWRTIAPAAGSNRVLAAGAARLLLDRRVRATLADSVAQIGAPQAWAAGYDGHGVRVAVLDTGVDATHPDLVGKVVDGRSFVADEPDLVDRNGHGTHVASTVAGTGAASGGKEKGVAPGAELVIGKVLDGGGLGYDSDIIAGMEWAATTEHARVVSMSLGGAATDGDDPMADAVQSLTASTGALFVIAAGNSGPTRATIGSPGDAEDALTVGAVDSHDQIAEFSSRGPGRGATVKPEVVAPGVDIVAARAAGTSLGTPVNQYYTTLSGTSMATPHVAGSAAILAQRHPDWSAGRLKAALVAASKDIGRPVNEQGAGRVDVPAALRQSVTTQPSTLGFGVLPAKSGTRTSALTYHNDGSSAVTLKIAAKLTDPNGKTTPAGTLTVGASELTVPAGGQADLPVALAPGNVGTGSFQGTVSAASADGSVRVTTPVGFSNGAVSVNVNLKVMGFDGKIRPGTEETLWILPVDADKTDWLAAGVGSGNVNFQLAQGKYLMAVNVFGGDGPGGTEETGLIVKPDVNLSADTSVTFDLRTTKQVQVSSPESTWSQAATASFHRRTQSGATWDFAQQVGVYDRTGFYVNPVPALPDGGFTFDYQTALTRSQLDLTVGSLTVHPHYITEDGGNDVNIPVPVKMFDGRRRTDVVYVAGGSDADFAGKDVRGRLVLAQVQTAAGLTSPIVDRANKAGAAGVVVFDSASMTQTSTDDHPELLPVTYLSRPDGLKLLGQLSGGRGSAQLRGTPVSPYAYHFAATGMQGIPDGLKLRVDPARMVKVTTSYHSTRDLVISSGTVVDDLPPLPSGDLLRAPSQRADYYGPVKAGPVWGRFMEAFEDGNLTLLSSAPEQLTRPLTRSDDFNAAPKRAGQGAAYRLLPLDAQPLSLSRNANTLYYTPEVLDGNNHLDLAGPLAGEMTVKLSKDGTVLPGTVGTSSVGWPVPAGSGRYRFDVGYAPVAFAPAGYRSDTTWEFTSAPPAAPWTRPGYVCGDADNPATASQPCAAQPAIMLDYDLGTSPGQTVTAPGVSPLKLWAYQVPGASGAAITGVTAAVSYDSGKTWRTVPLAALPNGQRLGLIVHQRPGLAVSLRLSATDSAGNKVTQTLLNAYNVISR</sequence>
<dbReference type="Proteomes" id="UP001500618">
    <property type="component" value="Unassembled WGS sequence"/>
</dbReference>
<comment type="similarity">
    <text evidence="1 8 9">Belongs to the peptidase S8 family.</text>
</comment>
<gene>
    <name evidence="13" type="ORF">GCM10009765_34340</name>
</gene>
<dbReference type="RefSeq" id="WP_344311267.1">
    <property type="nucleotide sequence ID" value="NZ_BAAANY010000010.1"/>
</dbReference>
<dbReference type="PROSITE" id="PS51892">
    <property type="entry name" value="SUBTILASE"/>
    <property type="match status" value="1"/>
</dbReference>
<evidence type="ECO:0000259" key="12">
    <source>
        <dbReference type="Pfam" id="PF02225"/>
    </source>
</evidence>
<dbReference type="InterPro" id="IPR003137">
    <property type="entry name" value="PA_domain"/>
</dbReference>
<dbReference type="InterPro" id="IPR046450">
    <property type="entry name" value="PA_dom_sf"/>
</dbReference>
<dbReference type="Gene3D" id="3.40.50.200">
    <property type="entry name" value="Peptidase S8/S53 domain"/>
    <property type="match status" value="1"/>
</dbReference>
<feature type="active site" description="Charge relay system" evidence="8">
    <location>
        <position position="239"/>
    </location>
</feature>
<evidence type="ECO:0000256" key="3">
    <source>
        <dbReference type="ARBA" id="ARBA00022525"/>
    </source>
</evidence>
<dbReference type="SUPFAM" id="SSF52743">
    <property type="entry name" value="Subtilisin-like"/>
    <property type="match status" value="1"/>
</dbReference>
<dbReference type="InterPro" id="IPR036852">
    <property type="entry name" value="Peptidase_S8/S53_dom_sf"/>
</dbReference>
<feature type="chain" id="PRO_5046923051" evidence="10">
    <location>
        <begin position="29"/>
        <end position="1281"/>
    </location>
</feature>
<dbReference type="Gene3D" id="3.50.30.30">
    <property type="match status" value="1"/>
</dbReference>
<dbReference type="Pfam" id="PF00082">
    <property type="entry name" value="Peptidase_S8"/>
    <property type="match status" value="1"/>
</dbReference>
<dbReference type="InterPro" id="IPR050131">
    <property type="entry name" value="Peptidase_S8_subtilisin-like"/>
</dbReference>
<organism evidence="13 14">
    <name type="scientific">Fodinicola feengrottensis</name>
    <dbReference type="NCBI Taxonomy" id="435914"/>
    <lineage>
        <taxon>Bacteria</taxon>
        <taxon>Bacillati</taxon>
        <taxon>Actinomycetota</taxon>
        <taxon>Actinomycetes</taxon>
        <taxon>Mycobacteriales</taxon>
        <taxon>Fodinicola</taxon>
    </lineage>
</organism>
<dbReference type="PROSITE" id="PS00137">
    <property type="entry name" value="SUBTILASE_HIS"/>
    <property type="match status" value="1"/>
</dbReference>
<dbReference type="InterPro" id="IPR023828">
    <property type="entry name" value="Peptidase_S8_Ser-AS"/>
</dbReference>
<evidence type="ECO:0000256" key="2">
    <source>
        <dbReference type="ARBA" id="ARBA00022512"/>
    </source>
</evidence>
<dbReference type="CDD" id="cd07487">
    <property type="entry name" value="Peptidases_S8_1"/>
    <property type="match status" value="1"/>
</dbReference>
<evidence type="ECO:0000256" key="5">
    <source>
        <dbReference type="ARBA" id="ARBA00022729"/>
    </source>
</evidence>
<evidence type="ECO:0000256" key="6">
    <source>
        <dbReference type="ARBA" id="ARBA00022801"/>
    </source>
</evidence>
<feature type="domain" description="PA" evidence="12">
    <location>
        <begin position="821"/>
        <end position="901"/>
    </location>
</feature>
<name>A0ABN2H5V9_9ACTN</name>
<dbReference type="InterPro" id="IPR000209">
    <property type="entry name" value="Peptidase_S8/S53_dom"/>
</dbReference>
<keyword evidence="6 8" id="KW-0378">Hydrolase</keyword>
<protein>
    <submittedName>
        <fullName evidence="13">S8 family serine peptidase</fullName>
    </submittedName>
</protein>
<dbReference type="Gene3D" id="2.60.40.10">
    <property type="entry name" value="Immunoglobulins"/>
    <property type="match status" value="1"/>
</dbReference>
<proteinExistence type="inferred from homology"/>
<evidence type="ECO:0000256" key="9">
    <source>
        <dbReference type="RuleBase" id="RU003355"/>
    </source>
</evidence>
<evidence type="ECO:0000256" key="7">
    <source>
        <dbReference type="ARBA" id="ARBA00022825"/>
    </source>
</evidence>
<dbReference type="EMBL" id="BAAANY010000010">
    <property type="protein sequence ID" value="GAA1682260.1"/>
    <property type="molecule type" value="Genomic_DNA"/>
</dbReference>